<dbReference type="AlphaFoldDB" id="A0A1Q9DB11"/>
<evidence type="ECO:0000313" key="2">
    <source>
        <dbReference type="EMBL" id="OLP92392.1"/>
    </source>
</evidence>
<feature type="region of interest" description="Disordered" evidence="1">
    <location>
        <begin position="114"/>
        <end position="155"/>
    </location>
</feature>
<dbReference type="Proteomes" id="UP000186817">
    <property type="component" value="Unassembled WGS sequence"/>
</dbReference>
<keyword evidence="3" id="KW-1185">Reference proteome</keyword>
<comment type="caution">
    <text evidence="2">The sequence shown here is derived from an EMBL/GenBank/DDBJ whole genome shotgun (WGS) entry which is preliminary data.</text>
</comment>
<feature type="compositionally biased region" description="Basic and acidic residues" evidence="1">
    <location>
        <begin position="228"/>
        <end position="239"/>
    </location>
</feature>
<dbReference type="EMBL" id="LSRX01000624">
    <property type="protein sequence ID" value="OLP92392.1"/>
    <property type="molecule type" value="Genomic_DNA"/>
</dbReference>
<feature type="region of interest" description="Disordered" evidence="1">
    <location>
        <begin position="1"/>
        <end position="90"/>
    </location>
</feature>
<gene>
    <name evidence="2" type="ORF">AK812_SmicGene25809</name>
</gene>
<organism evidence="2 3">
    <name type="scientific">Symbiodinium microadriaticum</name>
    <name type="common">Dinoflagellate</name>
    <name type="synonym">Zooxanthella microadriatica</name>
    <dbReference type="NCBI Taxonomy" id="2951"/>
    <lineage>
        <taxon>Eukaryota</taxon>
        <taxon>Sar</taxon>
        <taxon>Alveolata</taxon>
        <taxon>Dinophyceae</taxon>
        <taxon>Suessiales</taxon>
        <taxon>Symbiodiniaceae</taxon>
        <taxon>Symbiodinium</taxon>
    </lineage>
</organism>
<feature type="compositionally biased region" description="Basic and acidic residues" evidence="1">
    <location>
        <begin position="120"/>
        <end position="147"/>
    </location>
</feature>
<protein>
    <submittedName>
        <fullName evidence="2">Uncharacterized protein</fullName>
    </submittedName>
</protein>
<evidence type="ECO:0000313" key="3">
    <source>
        <dbReference type="Proteomes" id="UP000186817"/>
    </source>
</evidence>
<evidence type="ECO:0000256" key="1">
    <source>
        <dbReference type="SAM" id="MobiDB-lite"/>
    </source>
</evidence>
<accession>A0A1Q9DB11</accession>
<reference evidence="2 3" key="1">
    <citation type="submission" date="2016-02" db="EMBL/GenBank/DDBJ databases">
        <title>Genome analysis of coral dinoflagellate symbionts highlights evolutionary adaptations to a symbiotic lifestyle.</title>
        <authorList>
            <person name="Aranda M."/>
            <person name="Li Y."/>
            <person name="Liew Y.J."/>
            <person name="Baumgarten S."/>
            <person name="Simakov O."/>
            <person name="Wilson M."/>
            <person name="Piel J."/>
            <person name="Ashoor H."/>
            <person name="Bougouffa S."/>
            <person name="Bajic V.B."/>
            <person name="Ryu T."/>
            <person name="Ravasi T."/>
            <person name="Bayer T."/>
            <person name="Micklem G."/>
            <person name="Kim H."/>
            <person name="Bhak J."/>
            <person name="Lajeunesse T.C."/>
            <person name="Voolstra C.R."/>
        </authorList>
    </citation>
    <scope>NUCLEOTIDE SEQUENCE [LARGE SCALE GENOMIC DNA]</scope>
    <source>
        <strain evidence="2 3">CCMP2467</strain>
    </source>
</reference>
<sequence length="850" mass="95437">MSAFETPLHLIRRNRTPSPSPTPSHDERRHTPSPSPTAAHDERRRTPSPSPTPSRDDIANIDLAAAVCAAPESSEAGTLKGLPSVGDGQVVPAADKAFDSLKCGEGAAALDLCLSDEDSEAAREEQKQRKRRNEAERKKKEDKRKGGPESIVRPRLQKDVWRRMVERDQKFEELQQEVLCWRAKKPKLQKLERDNQILTQALATLEKKLNHCKKCVQDSYKALACTAGKEKKSEPKDRPSASSSRKRQSDGRQWWASREVPEAELVAMNDKEHKALHPSPVESCPRCRFDMMQPIWTADGGPGTEVMTVQGRRKTVRWLTASKSRRHCTKWGRYEISSLSMMQASSLRLHCTRAVHKLAKAAYLKPDAPLETLAMNHDEAGLLRGSVPQLEDWLVIWQSLHGSFALAAQHLSTARWLASSRGKDKVPEKAATSMVRIIAEAVRARHRLVLRKAAAITLQTDDKGRWRTVRFKASYFDEHGEACTQRGLLSVHANCSKSLGDLEEDYGVRFAAFLKEALVAFCTCLGERRRDDELYDHIVEHIVGIYGDGAVQKSLAYLREGFPKCWSIARDTCHAQRTEKWKSELVVAQAAMRDKAHVGLTTLLRQLGAVECRQERLVGTVEKYASSGQDARLAAPERLQAKTWLESLGTEAAVEAGLIGDWSTLALTYIRQDDRADPDPAVAQRHKEDYLERVHNLFVRGQIVFQASSDDKTCFARACSFAKQCPPIYFGSKVKIMWDEQLAVECCARAMVHMKQVAEEATNRLRAELDHSLVMDFACFDLLLWQRAQEMLVGPNPDIEGHSLLTGNLWSRLSSLLRAGNKFDRGRVGEAKEELSSVALMLLREPTRRG</sequence>
<feature type="region of interest" description="Disordered" evidence="1">
    <location>
        <begin position="227"/>
        <end position="254"/>
    </location>
</feature>
<name>A0A1Q9DB11_SYMMI</name>
<proteinExistence type="predicted"/>
<dbReference type="OrthoDB" id="419311at2759"/>